<feature type="compositionally biased region" description="Pro residues" evidence="1">
    <location>
        <begin position="308"/>
        <end position="325"/>
    </location>
</feature>
<comment type="caution">
    <text evidence="2">The sequence shown here is derived from an EMBL/GenBank/DDBJ whole genome shotgun (WGS) entry which is preliminary data.</text>
</comment>
<feature type="compositionally biased region" description="Acidic residues" evidence="1">
    <location>
        <begin position="710"/>
        <end position="722"/>
    </location>
</feature>
<feature type="compositionally biased region" description="Basic residues" evidence="1">
    <location>
        <begin position="374"/>
        <end position="383"/>
    </location>
</feature>
<feature type="compositionally biased region" description="Polar residues" evidence="1">
    <location>
        <begin position="396"/>
        <end position="408"/>
    </location>
</feature>
<evidence type="ECO:0000313" key="2">
    <source>
        <dbReference type="EMBL" id="RXW12891.1"/>
    </source>
</evidence>
<dbReference type="STRING" id="2316362.A0A4Q2D3F9"/>
<dbReference type="EMBL" id="SDEE01001084">
    <property type="protein sequence ID" value="RXW12891.1"/>
    <property type="molecule type" value="Genomic_DNA"/>
</dbReference>
<feature type="compositionally biased region" description="Low complexity" evidence="1">
    <location>
        <begin position="260"/>
        <end position="276"/>
    </location>
</feature>
<keyword evidence="3" id="KW-1185">Reference proteome</keyword>
<feature type="region of interest" description="Disordered" evidence="1">
    <location>
        <begin position="681"/>
        <end position="745"/>
    </location>
</feature>
<feature type="compositionally biased region" description="Pro residues" evidence="1">
    <location>
        <begin position="277"/>
        <end position="295"/>
    </location>
</feature>
<feature type="compositionally biased region" description="Low complexity" evidence="1">
    <location>
        <begin position="384"/>
        <end position="395"/>
    </location>
</feature>
<feature type="compositionally biased region" description="Pro residues" evidence="1">
    <location>
        <begin position="333"/>
        <end position="343"/>
    </location>
</feature>
<feature type="compositionally biased region" description="Low complexity" evidence="1">
    <location>
        <begin position="224"/>
        <end position="240"/>
    </location>
</feature>
<dbReference type="OrthoDB" id="3062477at2759"/>
<reference evidence="2 3" key="1">
    <citation type="submission" date="2019-01" db="EMBL/GenBank/DDBJ databases">
        <title>Draft genome sequence of Psathyrella aberdarensis IHI B618.</title>
        <authorList>
            <person name="Buettner E."/>
            <person name="Kellner H."/>
        </authorList>
    </citation>
    <scope>NUCLEOTIDE SEQUENCE [LARGE SCALE GENOMIC DNA]</scope>
    <source>
        <strain evidence="2 3">IHI B618</strain>
    </source>
</reference>
<feature type="compositionally biased region" description="Acidic residues" evidence="1">
    <location>
        <begin position="420"/>
        <end position="429"/>
    </location>
</feature>
<dbReference type="AlphaFoldDB" id="A0A4Q2D3F9"/>
<feature type="compositionally biased region" description="Pro residues" evidence="1">
    <location>
        <begin position="241"/>
        <end position="259"/>
    </location>
</feature>
<organism evidence="2 3">
    <name type="scientific">Candolleomyces aberdarensis</name>
    <dbReference type="NCBI Taxonomy" id="2316362"/>
    <lineage>
        <taxon>Eukaryota</taxon>
        <taxon>Fungi</taxon>
        <taxon>Dikarya</taxon>
        <taxon>Basidiomycota</taxon>
        <taxon>Agaricomycotina</taxon>
        <taxon>Agaricomycetes</taxon>
        <taxon>Agaricomycetidae</taxon>
        <taxon>Agaricales</taxon>
        <taxon>Agaricineae</taxon>
        <taxon>Psathyrellaceae</taxon>
        <taxon>Candolleomyces</taxon>
    </lineage>
</organism>
<protein>
    <submittedName>
        <fullName evidence="2">Uncharacterized protein</fullName>
    </submittedName>
</protein>
<feature type="compositionally biased region" description="Basic and acidic residues" evidence="1">
    <location>
        <begin position="735"/>
        <end position="745"/>
    </location>
</feature>
<sequence length="745" mass="80224">MDIDGGNVYTDALERPMKPLPKELEEIERYLQAGPGHIESLQIDLGFAKTNNQIDDVQRLNATLKVVSTNLANLRRLKGKKLSQASKPQVARTGKRRRHVQGNTEGYGDVGPPPSPGQTGGSGQAKRQRLSSDGHTEIPPQVPAPPPGDNTPPPMPTFPPPGDDTPQVPAPPPVVNTPLAPADPPPVVNTPLAPADPPPVVDAPHIPAPPTIVPSPPPLPPVANTPQVPADPPSVVDSPQIPAPPPTIVASPPPLPPVVNAPQVPTDTPPVVDAPQIPAPPPAVVPSPPPLPPVVNTPQMPSDTPPVVDAPPPAIVTPPQGPAAPPIGNATPPQVPPPLPLPPVVNAVPLPKDNAPPQQPKKSRGKGRAQPAKPRGKSKKAKASKSAGASGPQSGTSVQDPTTIQDPTTMEGMLKLAQDPDSDSGETDDDKAAVRPHYPCNYNKLDAEQKAEVHQEADDDLRQHRTYNVPLSNSTRTWTRRGQPVLTAAGSYSLKLAASIFIITNGRTVCHFHTVYDHRSKLNDVHPKPKSQQKFTGVPFEPIKAPLRHPSYLDRPRVDSQGRPKVPSPTSFNPNFTLARVLEFFPVEKGVRRLHCGCDFDEVLMEFNFWKRIKLVSPTTVTLEGYGKPMKPRDRAYLCATLTDIDLGLDSLYRFDSDHRYIPRVDRLRRVIDGIEKKIKDTKSKDNGEGGSGSTGKARKKVLEYKEISDMEEEPGVDESDSDLEHPVRSPAALAKDRHLFSDTE</sequence>
<gene>
    <name evidence="2" type="ORF">EST38_g12963</name>
</gene>
<feature type="compositionally biased region" description="Pro residues" evidence="1">
    <location>
        <begin position="140"/>
        <end position="223"/>
    </location>
</feature>
<accession>A0A4Q2D3F9</accession>
<dbReference type="Proteomes" id="UP000290288">
    <property type="component" value="Unassembled WGS sequence"/>
</dbReference>
<name>A0A4Q2D3F9_9AGAR</name>
<feature type="region of interest" description="Disordered" evidence="1">
    <location>
        <begin position="78"/>
        <end position="438"/>
    </location>
</feature>
<proteinExistence type="predicted"/>
<evidence type="ECO:0000256" key="1">
    <source>
        <dbReference type="SAM" id="MobiDB-lite"/>
    </source>
</evidence>
<evidence type="ECO:0000313" key="3">
    <source>
        <dbReference type="Proteomes" id="UP000290288"/>
    </source>
</evidence>